<dbReference type="PRINTS" id="PR00412">
    <property type="entry name" value="EPOXHYDRLASE"/>
</dbReference>
<protein>
    <submittedName>
        <fullName evidence="2">Alpha/beta hydrolase</fullName>
    </submittedName>
</protein>
<dbReference type="InterPro" id="IPR000639">
    <property type="entry name" value="Epox_hydrolase-like"/>
</dbReference>
<dbReference type="PRINTS" id="PR00111">
    <property type="entry name" value="ABHYDROLASE"/>
</dbReference>
<dbReference type="SUPFAM" id="SSF53474">
    <property type="entry name" value="alpha/beta-Hydrolases"/>
    <property type="match status" value="1"/>
</dbReference>
<dbReference type="Pfam" id="PF00561">
    <property type="entry name" value="Abhydrolase_1"/>
    <property type="match status" value="1"/>
</dbReference>
<gene>
    <name evidence="2" type="ORF">JQS30_11565</name>
</gene>
<organism evidence="2 3">
    <name type="scientific">Natronoglycomyces albus</name>
    <dbReference type="NCBI Taxonomy" id="2811108"/>
    <lineage>
        <taxon>Bacteria</taxon>
        <taxon>Bacillati</taxon>
        <taxon>Actinomycetota</taxon>
        <taxon>Actinomycetes</taxon>
        <taxon>Glycomycetales</taxon>
        <taxon>Glycomycetaceae</taxon>
        <taxon>Natronoglycomyces</taxon>
    </lineage>
</organism>
<dbReference type="Gene3D" id="3.40.50.1820">
    <property type="entry name" value="alpha/beta hydrolase"/>
    <property type="match status" value="1"/>
</dbReference>
<dbReference type="KEGG" id="nav:JQS30_11565"/>
<proteinExistence type="predicted"/>
<dbReference type="Proteomes" id="UP000662939">
    <property type="component" value="Chromosome"/>
</dbReference>
<dbReference type="InterPro" id="IPR052370">
    <property type="entry name" value="Meta-cleavage_hydrolase"/>
</dbReference>
<evidence type="ECO:0000313" key="3">
    <source>
        <dbReference type="Proteomes" id="UP000662939"/>
    </source>
</evidence>
<dbReference type="InterPro" id="IPR000073">
    <property type="entry name" value="AB_hydrolase_1"/>
</dbReference>
<dbReference type="InterPro" id="IPR029058">
    <property type="entry name" value="AB_hydrolase_fold"/>
</dbReference>
<dbReference type="PANTHER" id="PTHR43139">
    <property type="entry name" value="SI:DKEY-122A22.2"/>
    <property type="match status" value="1"/>
</dbReference>
<reference evidence="2" key="1">
    <citation type="submission" date="2021-02" db="EMBL/GenBank/DDBJ databases">
        <title>Natronoglycomyces albus gen. nov., sp. nov, a haloalkaliphilic actinobacterium from a soda solonchak soil.</title>
        <authorList>
            <person name="Sorokin D.Y."/>
            <person name="Khijniak T.V."/>
            <person name="Zakharycheva A.P."/>
            <person name="Boueva O.V."/>
            <person name="Ariskina E.V."/>
            <person name="Hahnke R.L."/>
            <person name="Bunk B."/>
            <person name="Sproer C."/>
            <person name="Schumann P."/>
            <person name="Evtushenko L.I."/>
            <person name="Kublanov I.V."/>
        </authorList>
    </citation>
    <scope>NUCLEOTIDE SEQUENCE</scope>
    <source>
        <strain evidence="2">DSM 106290</strain>
    </source>
</reference>
<dbReference type="PANTHER" id="PTHR43139:SF52">
    <property type="entry name" value="SI:DKEY-122A22.2"/>
    <property type="match status" value="1"/>
</dbReference>
<keyword evidence="2" id="KW-0378">Hydrolase</keyword>
<evidence type="ECO:0000259" key="1">
    <source>
        <dbReference type="Pfam" id="PF00561"/>
    </source>
</evidence>
<keyword evidence="3" id="KW-1185">Reference proteome</keyword>
<dbReference type="AlphaFoldDB" id="A0A895XN07"/>
<evidence type="ECO:0000313" key="2">
    <source>
        <dbReference type="EMBL" id="QSB04425.1"/>
    </source>
</evidence>
<name>A0A895XN07_9ACTN</name>
<dbReference type="EMBL" id="CP070496">
    <property type="protein sequence ID" value="QSB04425.1"/>
    <property type="molecule type" value="Genomic_DNA"/>
</dbReference>
<dbReference type="GO" id="GO:0016787">
    <property type="term" value="F:hydrolase activity"/>
    <property type="evidence" value="ECO:0007669"/>
    <property type="project" value="UniProtKB-KW"/>
</dbReference>
<sequence>MTVHSAVIEPAPLAASTCEVSVATHYWQGYRYFSRRLRCASPQLAPIVLIGGAFQRKEEWGRLEAELVRVADVLSVDLPGWGAADDLPVGCSVDLLAEALAHLIGDLDIEAVNVFGGSYGSAIAYRFARLNPTLAKRIVLLGTAGSIPSSLREVSQKSLTMLESGPRSEFAEAAVTSLMASPPGATIVRGRAVQRLLQRQFLNLSPADVAKYRANTERLLSEQLIDTTQPPAHPTLVVVGEHDRLTPPEGAREVAQACTQGQLRVIAEANHLLHLQRTGELAELMMRFYQGHDTSGLPFLR</sequence>
<feature type="domain" description="AB hydrolase-1" evidence="1">
    <location>
        <begin position="46"/>
        <end position="277"/>
    </location>
</feature>
<accession>A0A895XN07</accession>
<dbReference type="RefSeq" id="WP_213170422.1">
    <property type="nucleotide sequence ID" value="NZ_CP070496.1"/>
</dbReference>